<evidence type="ECO:0000313" key="15">
    <source>
        <dbReference type="Proteomes" id="UP000000768"/>
    </source>
</evidence>
<evidence type="ECO:0000256" key="3">
    <source>
        <dbReference type="ARBA" id="ARBA00013229"/>
    </source>
</evidence>
<dbReference type="AlphaFoldDB" id="A0A1Z5RJU7"/>
<evidence type="ECO:0000256" key="4">
    <source>
        <dbReference type="ARBA" id="ARBA00022801"/>
    </source>
</evidence>
<dbReference type="FunFam" id="2.160.20.10:FF:000013">
    <property type="entry name" value="Pectinesterase"/>
    <property type="match status" value="1"/>
</dbReference>
<dbReference type="eggNOG" id="ENOG502QTUS">
    <property type="taxonomic scope" value="Eukaryota"/>
</dbReference>
<keyword evidence="12" id="KW-1133">Transmembrane helix</keyword>
<feature type="compositionally biased region" description="Low complexity" evidence="11">
    <location>
        <begin position="543"/>
        <end position="621"/>
    </location>
</feature>
<dbReference type="Proteomes" id="UP000000768">
    <property type="component" value="Chromosome 5"/>
</dbReference>
<dbReference type="PANTHER" id="PTHR31321:SF91">
    <property type="entry name" value="PECTINESTERASE"/>
    <property type="match status" value="1"/>
</dbReference>
<dbReference type="InParanoid" id="A0A1Z5RJU7"/>
<organism evidence="14 15">
    <name type="scientific">Sorghum bicolor</name>
    <name type="common">Sorghum</name>
    <name type="synonym">Sorghum vulgare</name>
    <dbReference type="NCBI Taxonomy" id="4558"/>
    <lineage>
        <taxon>Eukaryota</taxon>
        <taxon>Viridiplantae</taxon>
        <taxon>Streptophyta</taxon>
        <taxon>Embryophyta</taxon>
        <taxon>Tracheophyta</taxon>
        <taxon>Spermatophyta</taxon>
        <taxon>Magnoliopsida</taxon>
        <taxon>Liliopsida</taxon>
        <taxon>Poales</taxon>
        <taxon>Poaceae</taxon>
        <taxon>PACMAD clade</taxon>
        <taxon>Panicoideae</taxon>
        <taxon>Andropogonodae</taxon>
        <taxon>Andropogoneae</taxon>
        <taxon>Sorghinae</taxon>
        <taxon>Sorghum</taxon>
    </lineage>
</organism>
<feature type="domain" description="Pectinesterase catalytic" evidence="13">
    <location>
        <begin position="225"/>
        <end position="530"/>
    </location>
</feature>
<feature type="region of interest" description="Disordered" evidence="11">
    <location>
        <begin position="82"/>
        <end position="110"/>
    </location>
</feature>
<comment type="catalytic activity">
    <reaction evidence="7 10">
        <text>[(1-&gt;4)-alpha-D-galacturonosyl methyl ester](n) + n H2O = [(1-&gt;4)-alpha-D-galacturonosyl](n) + n methanol + n H(+)</text>
        <dbReference type="Rhea" id="RHEA:22380"/>
        <dbReference type="Rhea" id="RHEA-COMP:14570"/>
        <dbReference type="Rhea" id="RHEA-COMP:14573"/>
        <dbReference type="ChEBI" id="CHEBI:15377"/>
        <dbReference type="ChEBI" id="CHEBI:15378"/>
        <dbReference type="ChEBI" id="CHEBI:17790"/>
        <dbReference type="ChEBI" id="CHEBI:140522"/>
        <dbReference type="ChEBI" id="CHEBI:140523"/>
        <dbReference type="EC" id="3.1.1.11"/>
    </reaction>
</comment>
<dbReference type="FunCoup" id="A0A1Z5RJU7">
    <property type="interactions" value="68"/>
</dbReference>
<dbReference type="GO" id="GO:0030599">
    <property type="term" value="F:pectinesterase activity"/>
    <property type="evidence" value="ECO:0000318"/>
    <property type="project" value="GO_Central"/>
</dbReference>
<dbReference type="SUPFAM" id="SSF51126">
    <property type="entry name" value="Pectin lyase-like"/>
    <property type="match status" value="1"/>
</dbReference>
<feature type="region of interest" description="Disordered" evidence="11">
    <location>
        <begin position="533"/>
        <end position="628"/>
    </location>
</feature>
<feature type="active site" evidence="9">
    <location>
        <position position="388"/>
    </location>
</feature>
<dbReference type="InterPro" id="IPR012334">
    <property type="entry name" value="Pectin_lyas_fold"/>
</dbReference>
<evidence type="ECO:0000256" key="12">
    <source>
        <dbReference type="SAM" id="Phobius"/>
    </source>
</evidence>
<dbReference type="Gene3D" id="2.160.20.10">
    <property type="entry name" value="Single-stranded right-handed beta-helix, Pectin lyase-like"/>
    <property type="match status" value="1"/>
</dbReference>
<keyword evidence="15" id="KW-1185">Reference proteome</keyword>
<evidence type="ECO:0000259" key="13">
    <source>
        <dbReference type="Pfam" id="PF01095"/>
    </source>
</evidence>
<evidence type="ECO:0000256" key="1">
    <source>
        <dbReference type="ARBA" id="ARBA00005184"/>
    </source>
</evidence>
<keyword evidence="5 10" id="KW-0063">Aspartyl esterase</keyword>
<reference evidence="14 15" key="1">
    <citation type="journal article" date="2009" name="Nature">
        <title>The Sorghum bicolor genome and the diversification of grasses.</title>
        <authorList>
            <person name="Paterson A.H."/>
            <person name="Bowers J.E."/>
            <person name="Bruggmann R."/>
            <person name="Dubchak I."/>
            <person name="Grimwood J."/>
            <person name="Gundlach H."/>
            <person name="Haberer G."/>
            <person name="Hellsten U."/>
            <person name="Mitros T."/>
            <person name="Poliakov A."/>
            <person name="Schmutz J."/>
            <person name="Spannagl M."/>
            <person name="Tang H."/>
            <person name="Wang X."/>
            <person name="Wicker T."/>
            <person name="Bharti A.K."/>
            <person name="Chapman J."/>
            <person name="Feltus F.A."/>
            <person name="Gowik U."/>
            <person name="Grigoriev I.V."/>
            <person name="Lyons E."/>
            <person name="Maher C.A."/>
            <person name="Martis M."/>
            <person name="Narechania A."/>
            <person name="Otillar R.P."/>
            <person name="Penning B.W."/>
            <person name="Salamov A.A."/>
            <person name="Wang Y."/>
            <person name="Zhang L."/>
            <person name="Carpita N.C."/>
            <person name="Freeling M."/>
            <person name="Gingle A.R."/>
            <person name="Hash C.T."/>
            <person name="Keller B."/>
            <person name="Klein P."/>
            <person name="Kresovich S."/>
            <person name="McCann M.C."/>
            <person name="Ming R."/>
            <person name="Peterson D.G."/>
            <person name="Mehboob-ur-Rahman"/>
            <person name="Ware D."/>
            <person name="Westhoff P."/>
            <person name="Mayer K.F."/>
            <person name="Messing J."/>
            <person name="Rokhsar D.S."/>
        </authorList>
    </citation>
    <scope>NUCLEOTIDE SEQUENCE [LARGE SCALE GENOMIC DNA]</scope>
    <source>
        <strain evidence="15">cv. BTx623</strain>
    </source>
</reference>
<dbReference type="Pfam" id="PF01095">
    <property type="entry name" value="Pectinesterase"/>
    <property type="match status" value="1"/>
</dbReference>
<reference evidence="15" key="2">
    <citation type="journal article" date="2018" name="Plant J.">
        <title>The Sorghum bicolor reference genome: improved assembly, gene annotations, a transcriptome atlas, and signatures of genome organization.</title>
        <authorList>
            <person name="McCormick R.F."/>
            <person name="Truong S.K."/>
            <person name="Sreedasyam A."/>
            <person name="Jenkins J."/>
            <person name="Shu S."/>
            <person name="Sims D."/>
            <person name="Kennedy M."/>
            <person name="Amirebrahimi M."/>
            <person name="Weers B.D."/>
            <person name="McKinley B."/>
            <person name="Mattison A."/>
            <person name="Morishige D.T."/>
            <person name="Grimwood J."/>
            <person name="Schmutz J."/>
            <person name="Mullet J.E."/>
        </authorList>
    </citation>
    <scope>NUCLEOTIDE SEQUENCE [LARGE SCALE GENOMIC DNA]</scope>
    <source>
        <strain evidence="15">cv. BTx623</strain>
    </source>
</reference>
<evidence type="ECO:0000256" key="9">
    <source>
        <dbReference type="PROSITE-ProRule" id="PRU10040"/>
    </source>
</evidence>
<sequence length="628" mass="66592">MRHTQFDCTTVSPCMRLHLCLQLYRSSWAREREIRSVTTPQISNCARGSMSACAPSSSSMHGHRKQAAATCVHPLMEAEDPSSGISSIAHGRPARSTRRSTWRTPPLKTAGHHALAPSIYRQGRREVSIVDRSAGGMHWRTTMGRRAAAATTTTKPLLLLLLVVSALLAAAPAAANNAPGGAFSNWIVQNQQSYALYAQKSAGDGGKEPMDKSLQEAEAKKVTYVIDPSGNGDYPNITAALDAIPESNTRRVILDLKPGAVFREKLFVNISKPFVTFKSDPANPATVVWNDTAASRSRAAKDGGKPVGTVGSATLAVESDYFTAYGVVLKNDAPLAKPGAKGGQAVALRLFGTKAQVYNCTIDGGQDTLYDHKGLHYFKSCLIRGSVDFIFGFGRSFYEDCRIESVVKEVAVLTAQQRTKSIEGAIDTGFSFKNCSIGGVKGGQIYLGRAWGDSSRVVYAYTEMGEEVVPVGWDGWEIAKPESSGIYYGEFKCFGPGADAKRKKKRVGWALDLTEQQAKPFVGTHYILGDTWLQPPPDTPFGKSPAAPKTASSAPASAPTSSNTSSASAPTTSSNTTSASAPASSKSTSVSASSNTTSASDSSKTTSDSSKASSASSKSSSTPPPPKQ</sequence>
<feature type="compositionally biased region" description="Basic residues" evidence="11">
    <location>
        <begin position="92"/>
        <end position="101"/>
    </location>
</feature>
<dbReference type="EC" id="3.1.1.11" evidence="3 10"/>
<dbReference type="OMA" id="FYEGCTI"/>
<evidence type="ECO:0000256" key="5">
    <source>
        <dbReference type="ARBA" id="ARBA00023085"/>
    </source>
</evidence>
<evidence type="ECO:0000256" key="7">
    <source>
        <dbReference type="ARBA" id="ARBA00047928"/>
    </source>
</evidence>
<dbReference type="STRING" id="4558.A0A1Z5RJU7"/>
<dbReference type="Gramene" id="OQU84022">
    <property type="protein sequence ID" value="OQU84022"/>
    <property type="gene ID" value="SORBI_3005G217101"/>
</dbReference>
<dbReference type="EMBL" id="CM000764">
    <property type="protein sequence ID" value="OQU84022.1"/>
    <property type="molecule type" value="Genomic_DNA"/>
</dbReference>
<name>A0A1Z5RJU7_SORBI</name>
<dbReference type="GO" id="GO:0042545">
    <property type="term" value="P:cell wall modification"/>
    <property type="evidence" value="ECO:0007669"/>
    <property type="project" value="UniProtKB-UniRule"/>
</dbReference>
<dbReference type="InterPro" id="IPR011050">
    <property type="entry name" value="Pectin_lyase_fold/virulence"/>
</dbReference>
<accession>A0A1Z5RJU7</accession>
<evidence type="ECO:0000256" key="10">
    <source>
        <dbReference type="RuleBase" id="RU000589"/>
    </source>
</evidence>
<feature type="transmembrane region" description="Helical" evidence="12">
    <location>
        <begin position="156"/>
        <end position="175"/>
    </location>
</feature>
<dbReference type="GO" id="GO:0045490">
    <property type="term" value="P:pectin catabolic process"/>
    <property type="evidence" value="ECO:0000318"/>
    <property type="project" value="GO_Central"/>
</dbReference>
<evidence type="ECO:0000256" key="2">
    <source>
        <dbReference type="ARBA" id="ARBA00008891"/>
    </source>
</evidence>
<dbReference type="InterPro" id="IPR033131">
    <property type="entry name" value="Pectinesterase_Asp_AS"/>
</dbReference>
<comment type="pathway">
    <text evidence="1 10">Glycan metabolism; pectin degradation; 2-dehydro-3-deoxy-D-gluconate from pectin: step 1/5.</text>
</comment>
<evidence type="ECO:0000256" key="11">
    <source>
        <dbReference type="SAM" id="MobiDB-lite"/>
    </source>
</evidence>
<evidence type="ECO:0000256" key="6">
    <source>
        <dbReference type="ARBA" id="ARBA00023180"/>
    </source>
</evidence>
<evidence type="ECO:0000313" key="14">
    <source>
        <dbReference type="EMBL" id="OQU84022.1"/>
    </source>
</evidence>
<keyword evidence="12" id="KW-0812">Transmembrane</keyword>
<dbReference type="UniPathway" id="UPA00545">
    <property type="reaction ID" value="UER00823"/>
</dbReference>
<keyword evidence="12" id="KW-0472">Membrane</keyword>
<comment type="function">
    <text evidence="8">Acts in the modification of cell walls via demethylesterification of cell wall pectin.</text>
</comment>
<dbReference type="InterPro" id="IPR000070">
    <property type="entry name" value="Pectinesterase_cat"/>
</dbReference>
<dbReference type="PANTHER" id="PTHR31321">
    <property type="entry name" value="ACYL-COA THIOESTER HYDROLASE YBHC-RELATED"/>
    <property type="match status" value="1"/>
</dbReference>
<dbReference type="PROSITE" id="PS00503">
    <property type="entry name" value="PECTINESTERASE_2"/>
    <property type="match status" value="1"/>
</dbReference>
<keyword evidence="4 10" id="KW-0378">Hydrolase</keyword>
<keyword evidence="6" id="KW-0325">Glycoprotein</keyword>
<protein>
    <recommendedName>
        <fullName evidence="3 10">Pectinesterase</fullName>
        <ecNumber evidence="3 10">3.1.1.11</ecNumber>
    </recommendedName>
</protein>
<comment type="similarity">
    <text evidence="2">Belongs to the pectinesterase family.</text>
</comment>
<gene>
    <name evidence="14" type="ORF">SORBI_3005G217101</name>
</gene>
<proteinExistence type="inferred from homology"/>
<evidence type="ECO:0000256" key="8">
    <source>
        <dbReference type="ARBA" id="ARBA00057335"/>
    </source>
</evidence>